<keyword evidence="1" id="KW-0472">Membrane</keyword>
<dbReference type="Proteomes" id="UP000256900">
    <property type="component" value="Unassembled WGS sequence"/>
</dbReference>
<protein>
    <submittedName>
        <fullName evidence="2">Uncharacterized protein</fullName>
    </submittedName>
</protein>
<feature type="transmembrane region" description="Helical" evidence="1">
    <location>
        <begin position="140"/>
        <end position="162"/>
    </location>
</feature>
<evidence type="ECO:0000313" key="3">
    <source>
        <dbReference type="Proteomes" id="UP000256900"/>
    </source>
</evidence>
<comment type="caution">
    <text evidence="2">The sequence shown here is derived from an EMBL/GenBank/DDBJ whole genome shotgun (WGS) entry which is preliminary data.</text>
</comment>
<evidence type="ECO:0000313" key="2">
    <source>
        <dbReference type="EMBL" id="REF89152.1"/>
    </source>
</evidence>
<dbReference type="AlphaFoldDB" id="A0A3D9Z1V7"/>
<reference evidence="2" key="1">
    <citation type="submission" date="2018-08" db="EMBL/GenBank/DDBJ databases">
        <title>Genomic Encyclopedia of Type Strains, Phase IV (KMG-IV): sequencing the most valuable type-strain genomes for metagenomic binning, comparative biology and taxonomic classification.</title>
        <authorList>
            <person name="Goeker M."/>
        </authorList>
    </citation>
    <scope>NUCLEOTIDE SEQUENCE [LARGE SCALE GENOMIC DNA]</scope>
    <source>
        <strain evidence="2">BW863</strain>
    </source>
</reference>
<evidence type="ECO:0000256" key="1">
    <source>
        <dbReference type="SAM" id="Phobius"/>
    </source>
</evidence>
<gene>
    <name evidence="2" type="ORF">DES32_0367</name>
</gene>
<proteinExistence type="predicted"/>
<feature type="transmembrane region" description="Helical" evidence="1">
    <location>
        <begin position="99"/>
        <end position="120"/>
    </location>
</feature>
<accession>A0A3D9Z1V7</accession>
<keyword evidence="3" id="KW-1185">Reference proteome</keyword>
<sequence>MTDMSTPLAPRLEDKWLGPAVMFVLCFSGMMIGLAIDLQSVLPQTIVALCTRPHSLGDSIALHAVLLPTTNILMFVSGLVAAFYSAWPSCGHRETWSQRALFLLPYVGCSVAMLIGMFLSEWFAPQVARHLGMTWSVPTMIGAMAVGMAGGMASWAALDALAANAIRIRSPG</sequence>
<organism evidence="2 3">
    <name type="scientific">Methylovirgula ligni</name>
    <dbReference type="NCBI Taxonomy" id="569860"/>
    <lineage>
        <taxon>Bacteria</taxon>
        <taxon>Pseudomonadati</taxon>
        <taxon>Pseudomonadota</taxon>
        <taxon>Alphaproteobacteria</taxon>
        <taxon>Hyphomicrobiales</taxon>
        <taxon>Beijerinckiaceae</taxon>
        <taxon>Methylovirgula</taxon>
    </lineage>
</organism>
<name>A0A3D9Z1V7_9HYPH</name>
<keyword evidence="1" id="KW-1133">Transmembrane helix</keyword>
<dbReference type="EMBL" id="QUMO01000001">
    <property type="protein sequence ID" value="REF89152.1"/>
    <property type="molecule type" value="Genomic_DNA"/>
</dbReference>
<feature type="transmembrane region" description="Helical" evidence="1">
    <location>
        <begin position="60"/>
        <end position="87"/>
    </location>
</feature>
<dbReference type="RefSeq" id="WP_115834960.1">
    <property type="nucleotide sequence ID" value="NZ_CP025086.1"/>
</dbReference>
<keyword evidence="1" id="KW-0812">Transmembrane</keyword>
<feature type="transmembrane region" description="Helical" evidence="1">
    <location>
        <begin position="20"/>
        <end position="40"/>
    </location>
</feature>